<keyword evidence="2" id="KW-1185">Reference proteome</keyword>
<proteinExistence type="predicted"/>
<evidence type="ECO:0000313" key="1">
    <source>
        <dbReference type="EMBL" id="EFO87540.1"/>
    </source>
</evidence>
<organism evidence="2">
    <name type="scientific">Caenorhabditis remanei</name>
    <name type="common">Caenorhabditis vulgaris</name>
    <dbReference type="NCBI Taxonomy" id="31234"/>
    <lineage>
        <taxon>Eukaryota</taxon>
        <taxon>Metazoa</taxon>
        <taxon>Ecdysozoa</taxon>
        <taxon>Nematoda</taxon>
        <taxon>Chromadorea</taxon>
        <taxon>Rhabditida</taxon>
        <taxon>Rhabditina</taxon>
        <taxon>Rhabditomorpha</taxon>
        <taxon>Rhabditoidea</taxon>
        <taxon>Rhabditidae</taxon>
        <taxon>Peloderinae</taxon>
        <taxon>Caenorhabditis</taxon>
    </lineage>
</organism>
<dbReference type="HOGENOM" id="CLU_1099362_0_0_1"/>
<dbReference type="PANTHER" id="PTHR33568:SF3">
    <property type="entry name" value="DNA-DIRECTED DNA POLYMERASE"/>
    <property type="match status" value="1"/>
</dbReference>
<dbReference type="STRING" id="31234.E3N685"/>
<evidence type="ECO:0000313" key="2">
    <source>
        <dbReference type="Proteomes" id="UP000008281"/>
    </source>
</evidence>
<dbReference type="InParanoid" id="E3N685"/>
<dbReference type="InterPro" id="IPR043502">
    <property type="entry name" value="DNA/RNA_pol_sf"/>
</dbReference>
<dbReference type="PANTHER" id="PTHR33568">
    <property type="entry name" value="DNA POLYMERASE"/>
    <property type="match status" value="1"/>
</dbReference>
<dbReference type="SUPFAM" id="SSF56672">
    <property type="entry name" value="DNA/RNA polymerases"/>
    <property type="match status" value="1"/>
</dbReference>
<sequence length="253" mass="28744">MRFGTAAFFQTRLGPLLKMNHEASVWPHPQMTEKERQQHVDTIAANDGVTIDASRVVKNPALRQMCKLFLNSAWRKSAQNPQKVETKLIGIVDGGAVFAFFNSPAHEPTCFEINVVYGSITTAVARMCLYEAMNRAGADNLVYCENLLGDLRGDGHGKMTNEMLYHTSKVAREESVLDSAKHSLDASTVFFNTEQQYFFWKNLSLECNQWVFVHRMKKKYNGSNNQRTTVFFTMKNVALSMIYRVTYATAQFV</sequence>
<dbReference type="Proteomes" id="UP000008281">
    <property type="component" value="Unassembled WGS sequence"/>
</dbReference>
<dbReference type="AlphaFoldDB" id="E3N685"/>
<gene>
    <name evidence="1" type="ORF">CRE_04260</name>
</gene>
<reference evidence="1" key="1">
    <citation type="submission" date="2007-07" db="EMBL/GenBank/DDBJ databases">
        <title>PCAP assembly of the Caenorhabditis remanei genome.</title>
        <authorList>
            <consortium name="The Caenorhabditis remanei Sequencing Consortium"/>
            <person name="Wilson R.K."/>
        </authorList>
    </citation>
    <scope>NUCLEOTIDE SEQUENCE [LARGE SCALE GENOMIC DNA]</scope>
    <source>
        <strain evidence="1">PB4641</strain>
    </source>
</reference>
<accession>E3N685</accession>
<name>E3N685_CAERE</name>
<dbReference type="EMBL" id="DS268538">
    <property type="protein sequence ID" value="EFO87540.1"/>
    <property type="molecule type" value="Genomic_DNA"/>
</dbReference>
<protein>
    <submittedName>
        <fullName evidence="1">Uncharacterized protein</fullName>
    </submittedName>
</protein>